<proteinExistence type="predicted"/>
<dbReference type="RefSeq" id="WP_174138061.1">
    <property type="nucleotide sequence ID" value="NZ_JABUFE010000005.1"/>
</dbReference>
<sequence length="51" mass="5414">MKLSILKYALLALGLLAAAAASFAIFHYRQTVGLSVEPDTTVVGSMYQLIG</sequence>
<protein>
    <submittedName>
        <fullName evidence="1">Uncharacterized protein</fullName>
    </submittedName>
</protein>
<comment type="caution">
    <text evidence="1">The sequence shown here is derived from an EMBL/GenBank/DDBJ whole genome shotgun (WGS) entry which is preliminary data.</text>
</comment>
<name>A0ABX2IXM2_9RHOB</name>
<dbReference type="Proteomes" id="UP000777935">
    <property type="component" value="Unassembled WGS sequence"/>
</dbReference>
<organism evidence="1 2">
    <name type="scientific">Parasulfitobacter algicola</name>
    <dbReference type="NCBI Taxonomy" id="2614809"/>
    <lineage>
        <taxon>Bacteria</taxon>
        <taxon>Pseudomonadati</taxon>
        <taxon>Pseudomonadota</taxon>
        <taxon>Alphaproteobacteria</taxon>
        <taxon>Rhodobacterales</taxon>
        <taxon>Roseobacteraceae</taxon>
        <taxon>Parasulfitobacter</taxon>
    </lineage>
</organism>
<reference evidence="1 2" key="1">
    <citation type="submission" date="2020-06" db="EMBL/GenBank/DDBJ databases">
        <title>Sulfitobacter algicola sp. nov., isolated from green algae.</title>
        <authorList>
            <person name="Wang C."/>
        </authorList>
    </citation>
    <scope>NUCLEOTIDE SEQUENCE [LARGE SCALE GENOMIC DNA]</scope>
    <source>
        <strain evidence="1 2">1151</strain>
    </source>
</reference>
<evidence type="ECO:0000313" key="1">
    <source>
        <dbReference type="EMBL" id="NSX55221.1"/>
    </source>
</evidence>
<accession>A0ABX2IXM2</accession>
<evidence type="ECO:0000313" key="2">
    <source>
        <dbReference type="Proteomes" id="UP000777935"/>
    </source>
</evidence>
<keyword evidence="2" id="KW-1185">Reference proteome</keyword>
<gene>
    <name evidence="1" type="ORF">HRQ87_10440</name>
</gene>
<dbReference type="EMBL" id="JABUFE010000005">
    <property type="protein sequence ID" value="NSX55221.1"/>
    <property type="molecule type" value="Genomic_DNA"/>
</dbReference>